<keyword evidence="1" id="KW-0812">Transmembrane</keyword>
<reference evidence="2 3" key="1">
    <citation type="submission" date="2019-09" db="EMBL/GenBank/DDBJ databases">
        <authorList>
            <person name="Valk L.C."/>
        </authorList>
    </citation>
    <scope>NUCLEOTIDE SEQUENCE [LARGE SCALE GENOMIC DNA]</scope>
    <source>
        <strain evidence="2">GalUA</strain>
    </source>
</reference>
<feature type="transmembrane region" description="Helical" evidence="1">
    <location>
        <begin position="140"/>
        <end position="160"/>
    </location>
</feature>
<keyword evidence="1" id="KW-1133">Transmembrane helix</keyword>
<dbReference type="AlphaFoldDB" id="A0A7V7QLG6"/>
<name>A0A7V7QLG6_9FIRM</name>
<gene>
    <name evidence="2" type="ORF">F7O84_02725</name>
</gene>
<evidence type="ECO:0000313" key="3">
    <source>
        <dbReference type="Proteomes" id="UP000461768"/>
    </source>
</evidence>
<dbReference type="RefSeq" id="WP_151141702.1">
    <property type="nucleotide sequence ID" value="NZ_WAGX01000004.1"/>
</dbReference>
<keyword evidence="1" id="KW-0472">Membrane</keyword>
<keyword evidence="3" id="KW-1185">Reference proteome</keyword>
<feature type="transmembrane region" description="Helical" evidence="1">
    <location>
        <begin position="7"/>
        <end position="24"/>
    </location>
</feature>
<comment type="caution">
    <text evidence="2">The sequence shown here is derived from an EMBL/GenBank/DDBJ whole genome shotgun (WGS) entry which is preliminary data.</text>
</comment>
<evidence type="ECO:0008006" key="4">
    <source>
        <dbReference type="Google" id="ProtNLM"/>
    </source>
</evidence>
<feature type="transmembrane region" description="Helical" evidence="1">
    <location>
        <begin position="36"/>
        <end position="62"/>
    </location>
</feature>
<sequence>MTKQKNGFWTFIFSLIPGAGEMYMGFMKQGISIMTLFWLLIALCSFFNTGVFLFGLPLLWFYSFFNVHNLKSLSEEEFYSITDDYAFHLEAFIADKKGLVKKYHSIIGGVLLFSGLTILWNNSYEFIYYILPDYFGSIVYRIGNMVPQFVLGIGIILFGISMIRGKKKELEENENA</sequence>
<proteinExistence type="predicted"/>
<organism evidence="2 3">
    <name type="scientific">Candidatus Galacturonatibacter soehngenii</name>
    <dbReference type="NCBI Taxonomy" id="2307010"/>
    <lineage>
        <taxon>Bacteria</taxon>
        <taxon>Bacillati</taxon>
        <taxon>Bacillota</taxon>
        <taxon>Clostridia</taxon>
        <taxon>Lachnospirales</taxon>
        <taxon>Lachnospiraceae</taxon>
        <taxon>Candidatus Galacturonatibacter</taxon>
    </lineage>
</organism>
<dbReference type="Proteomes" id="UP000461768">
    <property type="component" value="Unassembled WGS sequence"/>
</dbReference>
<evidence type="ECO:0000313" key="2">
    <source>
        <dbReference type="EMBL" id="KAB1439329.1"/>
    </source>
</evidence>
<feature type="transmembrane region" description="Helical" evidence="1">
    <location>
        <begin position="103"/>
        <end position="120"/>
    </location>
</feature>
<dbReference type="OrthoDB" id="82335at2"/>
<protein>
    <recommendedName>
        <fullName evidence="4">TM2 domain-containing protein</fullName>
    </recommendedName>
</protein>
<evidence type="ECO:0000256" key="1">
    <source>
        <dbReference type="SAM" id="Phobius"/>
    </source>
</evidence>
<accession>A0A7V7QLG6</accession>
<reference evidence="2 3" key="2">
    <citation type="submission" date="2020-02" db="EMBL/GenBank/DDBJ databases">
        <title>Candidatus Galacturonibacter soehngenii shows hetero-acetogenic catabolism of galacturonic acid but lacks a canonical carbon monoxide dehydrogenase/acetyl-CoA synthase complex.</title>
        <authorList>
            <person name="Diender M."/>
            <person name="Stouten G.R."/>
            <person name="Petersen J.F."/>
            <person name="Nielsen P.H."/>
            <person name="Dueholm M.S."/>
            <person name="Pronk J.T."/>
            <person name="Van Loosdrecht M.C.M."/>
        </authorList>
    </citation>
    <scope>NUCLEOTIDE SEQUENCE [LARGE SCALE GENOMIC DNA]</scope>
    <source>
        <strain evidence="2">GalUA</strain>
    </source>
</reference>
<dbReference type="EMBL" id="WAGX01000004">
    <property type="protein sequence ID" value="KAB1439329.1"/>
    <property type="molecule type" value="Genomic_DNA"/>
</dbReference>